<dbReference type="GO" id="GO:0008999">
    <property type="term" value="F:protein-N-terminal-alanine acetyltransferase activity"/>
    <property type="evidence" value="ECO:0007669"/>
    <property type="project" value="TreeGrafter"/>
</dbReference>
<comment type="similarity">
    <text evidence="3">Belongs to the acetyltransferase family. RimJ subfamily.</text>
</comment>
<organism evidence="5 6">
    <name type="scientific">Mobilitalea sibirica</name>
    <dbReference type="NCBI Taxonomy" id="1462919"/>
    <lineage>
        <taxon>Bacteria</taxon>
        <taxon>Bacillati</taxon>
        <taxon>Bacillota</taxon>
        <taxon>Clostridia</taxon>
        <taxon>Lachnospirales</taxon>
        <taxon>Lachnospiraceae</taxon>
        <taxon>Mobilitalea</taxon>
    </lineage>
</organism>
<keyword evidence="1" id="KW-0808">Transferase</keyword>
<dbReference type="InterPro" id="IPR051531">
    <property type="entry name" value="N-acetyltransferase"/>
</dbReference>
<evidence type="ECO:0000313" key="6">
    <source>
        <dbReference type="Proteomes" id="UP000623269"/>
    </source>
</evidence>
<evidence type="ECO:0000259" key="4">
    <source>
        <dbReference type="PROSITE" id="PS51186"/>
    </source>
</evidence>
<protein>
    <submittedName>
        <fullName evidence="5">GNAT family N-acetyltransferase</fullName>
    </submittedName>
</protein>
<dbReference type="InterPro" id="IPR016181">
    <property type="entry name" value="Acyl_CoA_acyltransferase"/>
</dbReference>
<comment type="caution">
    <text evidence="5">The sequence shown here is derived from an EMBL/GenBank/DDBJ whole genome shotgun (WGS) entry which is preliminary data.</text>
</comment>
<dbReference type="AlphaFoldDB" id="A0A8J7KTP3"/>
<proteinExistence type="inferred from homology"/>
<evidence type="ECO:0000256" key="3">
    <source>
        <dbReference type="ARBA" id="ARBA00038502"/>
    </source>
</evidence>
<sequence length="180" mass="21077">METERLILRAARPGDVNEIFELRNSEYVLKYNCMSKLTAEEVQEMVIKDMESDSVYYIELKDAQKIIGVIGIDPDTLRYGVNSLSASYYLGEEYSSKGYMTEALREIIRYVFEEKQTEVLSVRVFKDNMASRRLVEKLGFINEGCIRRCVKGYQDIIYDDMIYSILKEEYEMRNGVNIFN</sequence>
<evidence type="ECO:0000313" key="5">
    <source>
        <dbReference type="EMBL" id="MBH1941601.1"/>
    </source>
</evidence>
<dbReference type="RefSeq" id="WP_197661844.1">
    <property type="nucleotide sequence ID" value="NZ_JAEAGR010000012.1"/>
</dbReference>
<dbReference type="GO" id="GO:0005737">
    <property type="term" value="C:cytoplasm"/>
    <property type="evidence" value="ECO:0007669"/>
    <property type="project" value="TreeGrafter"/>
</dbReference>
<keyword evidence="2" id="KW-0012">Acyltransferase</keyword>
<dbReference type="Proteomes" id="UP000623269">
    <property type="component" value="Unassembled WGS sequence"/>
</dbReference>
<dbReference type="EMBL" id="JAEAGR010000012">
    <property type="protein sequence ID" value="MBH1941601.1"/>
    <property type="molecule type" value="Genomic_DNA"/>
</dbReference>
<name>A0A8J7KTP3_9FIRM</name>
<keyword evidence="6" id="KW-1185">Reference proteome</keyword>
<evidence type="ECO:0000256" key="2">
    <source>
        <dbReference type="ARBA" id="ARBA00023315"/>
    </source>
</evidence>
<feature type="domain" description="N-acetyltransferase" evidence="4">
    <location>
        <begin position="6"/>
        <end position="163"/>
    </location>
</feature>
<evidence type="ECO:0000256" key="1">
    <source>
        <dbReference type="ARBA" id="ARBA00022679"/>
    </source>
</evidence>
<dbReference type="PROSITE" id="PS51186">
    <property type="entry name" value="GNAT"/>
    <property type="match status" value="1"/>
</dbReference>
<dbReference type="InterPro" id="IPR000182">
    <property type="entry name" value="GNAT_dom"/>
</dbReference>
<dbReference type="PANTHER" id="PTHR43792">
    <property type="entry name" value="GNAT FAMILY, PUTATIVE (AFU_ORTHOLOGUE AFUA_3G00765)-RELATED-RELATED"/>
    <property type="match status" value="1"/>
</dbReference>
<dbReference type="Pfam" id="PF13302">
    <property type="entry name" value="Acetyltransf_3"/>
    <property type="match status" value="1"/>
</dbReference>
<reference evidence="5" key="1">
    <citation type="submission" date="2020-12" db="EMBL/GenBank/DDBJ databases">
        <title>M. sibirica DSM 26468T genome.</title>
        <authorList>
            <person name="Thieme N."/>
            <person name="Rettenmaier R."/>
            <person name="Zverlov V."/>
            <person name="Liebl W."/>
        </authorList>
    </citation>
    <scope>NUCLEOTIDE SEQUENCE</scope>
    <source>
        <strain evidence="5">DSM 26468</strain>
    </source>
</reference>
<gene>
    <name evidence="5" type="ORF">I5677_11930</name>
</gene>
<dbReference type="Gene3D" id="3.40.630.30">
    <property type="match status" value="1"/>
</dbReference>
<dbReference type="PANTHER" id="PTHR43792:SF8">
    <property type="entry name" value="[RIBOSOMAL PROTEIN US5]-ALANINE N-ACETYLTRANSFERASE"/>
    <property type="match status" value="1"/>
</dbReference>
<accession>A0A8J7KTP3</accession>
<dbReference type="SUPFAM" id="SSF55729">
    <property type="entry name" value="Acyl-CoA N-acyltransferases (Nat)"/>
    <property type="match status" value="1"/>
</dbReference>